<gene>
    <name evidence="2" type="ORF">SAMN05421753_12082</name>
</gene>
<dbReference type="AlphaFoldDB" id="A0A1I3RDA7"/>
<evidence type="ECO:0000313" key="3">
    <source>
        <dbReference type="Proteomes" id="UP000199518"/>
    </source>
</evidence>
<feature type="region of interest" description="Disordered" evidence="1">
    <location>
        <begin position="1"/>
        <end position="68"/>
    </location>
</feature>
<proteinExistence type="predicted"/>
<evidence type="ECO:0000313" key="2">
    <source>
        <dbReference type="EMBL" id="SFJ43812.1"/>
    </source>
</evidence>
<name>A0A1I3RDA7_9PLAN</name>
<keyword evidence="3" id="KW-1185">Reference proteome</keyword>
<reference evidence="3" key="1">
    <citation type="submission" date="2016-10" db="EMBL/GenBank/DDBJ databases">
        <authorList>
            <person name="Varghese N."/>
            <person name="Submissions S."/>
        </authorList>
    </citation>
    <scope>NUCLEOTIDE SEQUENCE [LARGE SCALE GENOMIC DNA]</scope>
    <source>
        <strain evidence="3">DSM 26348</strain>
    </source>
</reference>
<dbReference type="EMBL" id="FOQD01000020">
    <property type="protein sequence ID" value="SFJ43812.1"/>
    <property type="molecule type" value="Genomic_DNA"/>
</dbReference>
<dbReference type="RefSeq" id="WP_092055768.1">
    <property type="nucleotide sequence ID" value="NZ_FOQD01000020.1"/>
</dbReference>
<accession>A0A1I3RDA7</accession>
<protein>
    <submittedName>
        <fullName evidence="2">Uncharacterized protein</fullName>
    </submittedName>
</protein>
<dbReference type="Proteomes" id="UP000199518">
    <property type="component" value="Unassembled WGS sequence"/>
</dbReference>
<feature type="compositionally biased region" description="Polar residues" evidence="1">
    <location>
        <begin position="1"/>
        <end position="62"/>
    </location>
</feature>
<evidence type="ECO:0000256" key="1">
    <source>
        <dbReference type="SAM" id="MobiDB-lite"/>
    </source>
</evidence>
<organism evidence="2 3">
    <name type="scientific">Planctomicrobium piriforme</name>
    <dbReference type="NCBI Taxonomy" id="1576369"/>
    <lineage>
        <taxon>Bacteria</taxon>
        <taxon>Pseudomonadati</taxon>
        <taxon>Planctomycetota</taxon>
        <taxon>Planctomycetia</taxon>
        <taxon>Planctomycetales</taxon>
        <taxon>Planctomycetaceae</taxon>
        <taxon>Planctomicrobium</taxon>
    </lineage>
</organism>
<sequence length="68" mass="7674">MSQQRSFNRLQDQNRNQQGQYRANGGQQSQLVPGQSQYCNNDKQNTQEQGAPKQRQGSTVGTQPGHKK</sequence>